<dbReference type="EMBL" id="PUHZ01000025">
    <property type="protein sequence ID" value="PQO42240.1"/>
    <property type="molecule type" value="Genomic_DNA"/>
</dbReference>
<evidence type="ECO:0000313" key="2">
    <source>
        <dbReference type="EMBL" id="PQO42240.1"/>
    </source>
</evidence>
<dbReference type="Pfam" id="PF07608">
    <property type="entry name" value="DUF1571"/>
    <property type="match status" value="1"/>
</dbReference>
<organism evidence="2 3">
    <name type="scientific">Blastopirellula marina</name>
    <dbReference type="NCBI Taxonomy" id="124"/>
    <lineage>
        <taxon>Bacteria</taxon>
        <taxon>Pseudomonadati</taxon>
        <taxon>Planctomycetota</taxon>
        <taxon>Planctomycetia</taxon>
        <taxon>Pirellulales</taxon>
        <taxon>Pirellulaceae</taxon>
        <taxon>Blastopirellula</taxon>
    </lineage>
</organism>
<evidence type="ECO:0000313" key="3">
    <source>
        <dbReference type="Proteomes" id="UP000237819"/>
    </source>
</evidence>
<comment type="caution">
    <text evidence="2">The sequence shown here is derived from an EMBL/GenBank/DDBJ whole genome shotgun (WGS) entry which is preliminary data.</text>
</comment>
<gene>
    <name evidence="2" type="ORF">C5Y93_28245</name>
</gene>
<dbReference type="RefSeq" id="WP_105338821.1">
    <property type="nucleotide sequence ID" value="NZ_PUHZ01000025.1"/>
</dbReference>
<dbReference type="Proteomes" id="UP000237819">
    <property type="component" value="Unassembled WGS sequence"/>
</dbReference>
<sequence length="299" mass="33841">MTKSLLSRRALLLGGSALACGLTRATFGDDQRQGLREPVYRVTNRTSGTQAQNVATEHPLAPALRLAERGLEKINNEYRDYHCTLVKREQINGKLSDQEMIYTKIRHEQTDRAGNLVNPFGVYMYFLKPSSVKGREVLYVKGQNNGNLMAHEGGALLKHVTVSLDPNGALAMRGNRYPITEVGIKNLIVRLIEVAKEDMQYGECEVKFHNGTARINGRVCTAIEVIHPVPRKNFRFHKAHIFIDDELQIPIRYASWEWPSKPGAEPPMLEEYTYMNMELNKGFSDADFDPANDKYAFNV</sequence>
<feature type="chain" id="PRO_5015603598" description="DUF1571 domain-containing protein" evidence="1">
    <location>
        <begin position="20"/>
        <end position="299"/>
    </location>
</feature>
<name>A0A2S8GD51_9BACT</name>
<evidence type="ECO:0008006" key="4">
    <source>
        <dbReference type="Google" id="ProtNLM"/>
    </source>
</evidence>
<dbReference type="InterPro" id="IPR011465">
    <property type="entry name" value="DUF1571"/>
</dbReference>
<evidence type="ECO:0000256" key="1">
    <source>
        <dbReference type="SAM" id="SignalP"/>
    </source>
</evidence>
<dbReference type="AlphaFoldDB" id="A0A2S8GD51"/>
<protein>
    <recommendedName>
        <fullName evidence="4">DUF1571 domain-containing protein</fullName>
    </recommendedName>
</protein>
<reference evidence="2 3" key="1">
    <citation type="submission" date="2018-02" db="EMBL/GenBank/DDBJ databases">
        <title>Comparative genomes isolates from brazilian mangrove.</title>
        <authorList>
            <person name="Araujo J.E."/>
            <person name="Taketani R.G."/>
            <person name="Silva M.C.P."/>
            <person name="Loureco M.V."/>
            <person name="Andreote F.D."/>
        </authorList>
    </citation>
    <scope>NUCLEOTIDE SEQUENCE [LARGE SCALE GENOMIC DNA]</scope>
    <source>
        <strain evidence="2 3">Nap-Phe MGV</strain>
    </source>
</reference>
<feature type="signal peptide" evidence="1">
    <location>
        <begin position="1"/>
        <end position="19"/>
    </location>
</feature>
<accession>A0A2S8GD51</accession>
<proteinExistence type="predicted"/>
<dbReference type="PROSITE" id="PS51257">
    <property type="entry name" value="PROKAR_LIPOPROTEIN"/>
    <property type="match status" value="1"/>
</dbReference>
<dbReference type="OrthoDB" id="5456309at2"/>
<keyword evidence="1" id="KW-0732">Signal</keyword>